<dbReference type="Gene3D" id="2.60.120.10">
    <property type="entry name" value="Jelly Rolls"/>
    <property type="match status" value="1"/>
</dbReference>
<dbReference type="SUPFAM" id="SSF51182">
    <property type="entry name" value="RmlC-like cupins"/>
    <property type="match status" value="1"/>
</dbReference>
<name>A0A1X7VQ32_AMPQE</name>
<dbReference type="eggNOG" id="ENOG502S2TV">
    <property type="taxonomic scope" value="Eukaryota"/>
</dbReference>
<organism evidence="1">
    <name type="scientific">Amphimedon queenslandica</name>
    <name type="common">Sponge</name>
    <dbReference type="NCBI Taxonomy" id="400682"/>
    <lineage>
        <taxon>Eukaryota</taxon>
        <taxon>Metazoa</taxon>
        <taxon>Porifera</taxon>
        <taxon>Demospongiae</taxon>
        <taxon>Heteroscleromorpha</taxon>
        <taxon>Haplosclerida</taxon>
        <taxon>Niphatidae</taxon>
        <taxon>Amphimedon</taxon>
    </lineage>
</organism>
<sequence>MATNDTQSPTSIEELIAAKSTPNWTKDFPVIGQGTLIFSIQRSTRFFIVVRPNISKGKPGADQWIALSVFENSVEFSMFIDGKHTSLVTATGTVKNEKVGFEKERKISYWLSYDRDNLVLKYGKGYRMDETTLLEYDFLAKAKDPEKERKRLKYLFSHEIRRKIEQYDEMPKDNMIEKYTKSLIDIEDKVAFDRNPLVCNWSPLVLDSSKLNMFLLDGNDYTFSASLPSYCLELYSNVTAPNVDLDWAPTASGKDKYQLSDAIRHSLKNGILRKKLESKAAQFGSLKETYLRVTLGVNRGSSPGIPYVLEIWPKDHGSPIHNHGNSYAVIRVVHGGLTIKIFNKLAENDKTPELMKFDVRKGDITWISPNWFQTHQLWNYTDDYCATIQCYQYGTNDTTDWPFFDYVSDTSEICEFRPDTDYTFHKMRELLMKEFTEYMDKTKQ</sequence>
<dbReference type="OMA" id="YWISVDR"/>
<evidence type="ECO:0000313" key="1">
    <source>
        <dbReference type="EnsemblMetazoa" id="Aqu2.1.41979_001"/>
    </source>
</evidence>
<accession>A0A1X7VQ32</accession>
<evidence type="ECO:0008006" key="2">
    <source>
        <dbReference type="Google" id="ProtNLM"/>
    </source>
</evidence>
<reference evidence="1" key="1">
    <citation type="submission" date="2017-05" db="UniProtKB">
        <authorList>
            <consortium name="EnsemblMetazoa"/>
        </authorList>
    </citation>
    <scope>IDENTIFICATION</scope>
</reference>
<dbReference type="EnsemblMetazoa" id="Aqu2.1.41979_001">
    <property type="protein sequence ID" value="Aqu2.1.41979_001"/>
    <property type="gene ID" value="Aqu2.1.41979"/>
</dbReference>
<dbReference type="InterPro" id="IPR011051">
    <property type="entry name" value="RmlC_Cupin_sf"/>
</dbReference>
<protein>
    <recommendedName>
        <fullName evidence="2">Cysteine dioxygenase</fullName>
    </recommendedName>
</protein>
<dbReference type="CDD" id="cd10548">
    <property type="entry name" value="cupin_CDO"/>
    <property type="match status" value="1"/>
</dbReference>
<dbReference type="AlphaFoldDB" id="A0A1X7VQ32"/>
<proteinExistence type="predicted"/>
<dbReference type="InterPro" id="IPR014710">
    <property type="entry name" value="RmlC-like_jellyroll"/>
</dbReference>
<dbReference type="InParanoid" id="A0A1X7VQ32"/>